<dbReference type="Pfam" id="PF01694">
    <property type="entry name" value="Rhomboid"/>
    <property type="match status" value="1"/>
</dbReference>
<evidence type="ECO:0000256" key="1">
    <source>
        <dbReference type="ARBA" id="ARBA00004141"/>
    </source>
</evidence>
<keyword evidence="3 7" id="KW-0812">Transmembrane</keyword>
<dbReference type="GO" id="GO:0004252">
    <property type="term" value="F:serine-type endopeptidase activity"/>
    <property type="evidence" value="ECO:0007669"/>
    <property type="project" value="InterPro"/>
</dbReference>
<evidence type="ECO:0000256" key="7">
    <source>
        <dbReference type="SAM" id="Phobius"/>
    </source>
</evidence>
<dbReference type="Gene3D" id="1.20.1540.10">
    <property type="entry name" value="Rhomboid-like"/>
    <property type="match status" value="1"/>
</dbReference>
<feature type="transmembrane region" description="Helical" evidence="7">
    <location>
        <begin position="62"/>
        <end position="85"/>
    </location>
</feature>
<dbReference type="SUPFAM" id="SSF144091">
    <property type="entry name" value="Rhomboid-like"/>
    <property type="match status" value="1"/>
</dbReference>
<feature type="domain" description="Peptidase S54 rhomboid" evidence="8">
    <location>
        <begin position="58"/>
        <end position="193"/>
    </location>
</feature>
<dbReference type="InterPro" id="IPR050925">
    <property type="entry name" value="Rhomboid_protease_S54"/>
</dbReference>
<evidence type="ECO:0000313" key="9">
    <source>
        <dbReference type="EMBL" id="SUZ70902.1"/>
    </source>
</evidence>
<feature type="transmembrane region" description="Helical" evidence="7">
    <location>
        <begin position="146"/>
        <end position="170"/>
    </location>
</feature>
<keyword evidence="5 7" id="KW-1133">Transmembrane helix</keyword>
<reference evidence="9" key="1">
    <citation type="submission" date="2018-05" db="EMBL/GenBank/DDBJ databases">
        <authorList>
            <person name="Lanie J.A."/>
            <person name="Ng W.-L."/>
            <person name="Kazmierczak K.M."/>
            <person name="Andrzejewski T.M."/>
            <person name="Davidsen T.M."/>
            <person name="Wayne K.J."/>
            <person name="Tettelin H."/>
            <person name="Glass J.I."/>
            <person name="Rusch D."/>
            <person name="Podicherti R."/>
            <person name="Tsui H.-C.T."/>
            <person name="Winkler M.E."/>
        </authorList>
    </citation>
    <scope>NUCLEOTIDE SEQUENCE</scope>
</reference>
<sequence>MTPWVKRLLVTNVIVFLVVQPGTLLYALLTLFPPAVVGLDQVDVLGFNGAFIPDIPFRPWTLFTYMFLHAGFMHLLFNMVGLFFFGPRLEARLGSRGFLGLYFLSGLGGAAFTFINFGAPVVGASAAVYGIIIGFAMYWPRELIYIYGIVPVQARWLAAFVVAVSLYSGFSGSADGTAHFAHLGGLVVGALYLRLRDRHLGKDLRDFQRKVNQTPSVEGSEREARRRWASINLSSMHEVNRNEVEELLARVDRSGMRALSLEERRFLDRMSGG</sequence>
<feature type="transmembrane region" description="Helical" evidence="7">
    <location>
        <begin position="9"/>
        <end position="29"/>
    </location>
</feature>
<evidence type="ECO:0000256" key="6">
    <source>
        <dbReference type="ARBA" id="ARBA00023136"/>
    </source>
</evidence>
<dbReference type="EMBL" id="UINC01001105">
    <property type="protein sequence ID" value="SUZ70902.1"/>
    <property type="molecule type" value="Genomic_DNA"/>
</dbReference>
<dbReference type="PANTHER" id="PTHR43731">
    <property type="entry name" value="RHOMBOID PROTEASE"/>
    <property type="match status" value="1"/>
</dbReference>
<evidence type="ECO:0000256" key="5">
    <source>
        <dbReference type="ARBA" id="ARBA00022989"/>
    </source>
</evidence>
<dbReference type="PANTHER" id="PTHR43731:SF14">
    <property type="entry name" value="PRESENILIN-ASSOCIATED RHOMBOID-LIKE PROTEIN, MITOCHONDRIAL"/>
    <property type="match status" value="1"/>
</dbReference>
<name>A0A381PUZ1_9ZZZZ</name>
<keyword evidence="6 7" id="KW-0472">Membrane</keyword>
<evidence type="ECO:0000256" key="2">
    <source>
        <dbReference type="ARBA" id="ARBA00009045"/>
    </source>
</evidence>
<gene>
    <name evidence="9" type="ORF">METZ01_LOCUS23756</name>
</gene>
<evidence type="ECO:0000256" key="4">
    <source>
        <dbReference type="ARBA" id="ARBA00022801"/>
    </source>
</evidence>
<comment type="similarity">
    <text evidence="2">Belongs to the peptidase S54 family.</text>
</comment>
<comment type="subcellular location">
    <subcellularLocation>
        <location evidence="1">Membrane</location>
        <topology evidence="1">Multi-pass membrane protein</topology>
    </subcellularLocation>
</comment>
<dbReference type="InterPro" id="IPR022764">
    <property type="entry name" value="Peptidase_S54_rhomboid_dom"/>
</dbReference>
<keyword evidence="4" id="KW-0378">Hydrolase</keyword>
<feature type="transmembrane region" description="Helical" evidence="7">
    <location>
        <begin position="97"/>
        <end position="115"/>
    </location>
</feature>
<organism evidence="9">
    <name type="scientific">marine metagenome</name>
    <dbReference type="NCBI Taxonomy" id="408172"/>
    <lineage>
        <taxon>unclassified sequences</taxon>
        <taxon>metagenomes</taxon>
        <taxon>ecological metagenomes</taxon>
    </lineage>
</organism>
<accession>A0A381PUZ1</accession>
<feature type="transmembrane region" description="Helical" evidence="7">
    <location>
        <begin position="121"/>
        <end position="139"/>
    </location>
</feature>
<feature type="transmembrane region" description="Helical" evidence="7">
    <location>
        <begin position="176"/>
        <end position="195"/>
    </location>
</feature>
<proteinExistence type="inferred from homology"/>
<evidence type="ECO:0000256" key="3">
    <source>
        <dbReference type="ARBA" id="ARBA00022692"/>
    </source>
</evidence>
<evidence type="ECO:0000259" key="8">
    <source>
        <dbReference type="Pfam" id="PF01694"/>
    </source>
</evidence>
<protein>
    <recommendedName>
        <fullName evidence="8">Peptidase S54 rhomboid domain-containing protein</fullName>
    </recommendedName>
</protein>
<dbReference type="GO" id="GO:0016020">
    <property type="term" value="C:membrane"/>
    <property type="evidence" value="ECO:0007669"/>
    <property type="project" value="UniProtKB-SubCell"/>
</dbReference>
<dbReference type="InterPro" id="IPR035952">
    <property type="entry name" value="Rhomboid-like_sf"/>
</dbReference>
<dbReference type="AlphaFoldDB" id="A0A381PUZ1"/>